<sequence>MYQGHGERNIRIWIC</sequence>
<proteinExistence type="predicted"/>
<name>A0A0E9RSJ7_ANGAN</name>
<organism evidence="1">
    <name type="scientific">Anguilla anguilla</name>
    <name type="common">European freshwater eel</name>
    <name type="synonym">Muraena anguilla</name>
    <dbReference type="NCBI Taxonomy" id="7936"/>
    <lineage>
        <taxon>Eukaryota</taxon>
        <taxon>Metazoa</taxon>
        <taxon>Chordata</taxon>
        <taxon>Craniata</taxon>
        <taxon>Vertebrata</taxon>
        <taxon>Euteleostomi</taxon>
        <taxon>Actinopterygii</taxon>
        <taxon>Neopterygii</taxon>
        <taxon>Teleostei</taxon>
        <taxon>Anguilliformes</taxon>
        <taxon>Anguillidae</taxon>
        <taxon>Anguilla</taxon>
    </lineage>
</organism>
<reference evidence="1" key="1">
    <citation type="submission" date="2014-11" db="EMBL/GenBank/DDBJ databases">
        <authorList>
            <person name="Amaro Gonzalez C."/>
        </authorList>
    </citation>
    <scope>NUCLEOTIDE SEQUENCE</scope>
</reference>
<evidence type="ECO:0000313" key="1">
    <source>
        <dbReference type="EMBL" id="JAH31792.1"/>
    </source>
</evidence>
<dbReference type="EMBL" id="GBXM01076785">
    <property type="protein sequence ID" value="JAH31792.1"/>
    <property type="molecule type" value="Transcribed_RNA"/>
</dbReference>
<accession>A0A0E9RSJ7</accession>
<reference evidence="1" key="2">
    <citation type="journal article" date="2015" name="Fish Shellfish Immunol.">
        <title>Early steps in the European eel (Anguilla anguilla)-Vibrio vulnificus interaction in the gills: Role of the RtxA13 toxin.</title>
        <authorList>
            <person name="Callol A."/>
            <person name="Pajuelo D."/>
            <person name="Ebbesson L."/>
            <person name="Teles M."/>
            <person name="MacKenzie S."/>
            <person name="Amaro C."/>
        </authorList>
    </citation>
    <scope>NUCLEOTIDE SEQUENCE</scope>
</reference>
<protein>
    <submittedName>
        <fullName evidence="1">Uncharacterized protein</fullName>
    </submittedName>
</protein>